<dbReference type="Proteomes" id="UP000230973">
    <property type="component" value="Unassembled WGS sequence"/>
</dbReference>
<evidence type="ECO:0000313" key="3">
    <source>
        <dbReference type="EMBL" id="PIY62814.1"/>
    </source>
</evidence>
<feature type="binding site" evidence="2">
    <location>
        <position position="147"/>
    </location>
    <ligand>
        <name>D-ribulose 5-phosphate</name>
        <dbReference type="ChEBI" id="CHEBI:58121"/>
    </ligand>
</feature>
<protein>
    <submittedName>
        <fullName evidence="3">Ribose-5-phosphate isomerase</fullName>
        <ecNumber evidence="3">5.3.1.6</ecNumber>
    </submittedName>
</protein>
<dbReference type="PIRSF" id="PIRSF005384">
    <property type="entry name" value="RpiB_LacA_B"/>
    <property type="match status" value="1"/>
</dbReference>
<name>A0A2M7QA43_9BACT</name>
<dbReference type="PANTHER" id="PTHR30345:SF0">
    <property type="entry name" value="DNA DAMAGE-REPAIR_TOLERATION PROTEIN DRT102"/>
    <property type="match status" value="1"/>
</dbReference>
<dbReference type="GO" id="GO:0004751">
    <property type="term" value="F:ribose-5-phosphate isomerase activity"/>
    <property type="evidence" value="ECO:0007669"/>
    <property type="project" value="UniProtKB-EC"/>
</dbReference>
<dbReference type="Pfam" id="PF02502">
    <property type="entry name" value="LacAB_rpiB"/>
    <property type="match status" value="1"/>
</dbReference>
<feature type="binding site" evidence="2">
    <location>
        <begin position="74"/>
        <end position="78"/>
    </location>
    <ligand>
        <name>D-ribulose 5-phosphate</name>
        <dbReference type="ChEBI" id="CHEBI:58121"/>
    </ligand>
</feature>
<dbReference type="AlphaFoldDB" id="A0A2M7QA43"/>
<feature type="binding site" evidence="2">
    <location>
        <position position="143"/>
    </location>
    <ligand>
        <name>D-ribulose 5-phosphate</name>
        <dbReference type="ChEBI" id="CHEBI:58121"/>
    </ligand>
</feature>
<organism evidence="3 4">
    <name type="scientific">Candidatus Uhrbacteria bacterium CG_4_10_14_0_8_um_filter_58_22</name>
    <dbReference type="NCBI Taxonomy" id="1975029"/>
    <lineage>
        <taxon>Bacteria</taxon>
        <taxon>Candidatus Uhriibacteriota</taxon>
    </lineage>
</organism>
<feature type="binding site" evidence="2">
    <location>
        <position position="117"/>
    </location>
    <ligand>
        <name>D-ribulose 5-phosphate</name>
        <dbReference type="ChEBI" id="CHEBI:58121"/>
    </ligand>
</feature>
<evidence type="ECO:0000256" key="2">
    <source>
        <dbReference type="PIRSR" id="PIRSR005384-2"/>
    </source>
</evidence>
<dbReference type="Gene3D" id="3.40.1400.10">
    <property type="entry name" value="Sugar-phosphate isomerase, RpiB/LacA/LacB"/>
    <property type="match status" value="1"/>
</dbReference>
<dbReference type="PANTHER" id="PTHR30345">
    <property type="entry name" value="RIBOSE-5-PHOSPHATE ISOMERASE B"/>
    <property type="match status" value="1"/>
</dbReference>
<dbReference type="SUPFAM" id="SSF89623">
    <property type="entry name" value="Ribose/Galactose isomerase RpiB/AlsB"/>
    <property type="match status" value="1"/>
</dbReference>
<dbReference type="InterPro" id="IPR003500">
    <property type="entry name" value="RpiB_LacA_LacB"/>
</dbReference>
<sequence length="159" mass="17284">MSDRTKPTIHLAADHAAYELKEELKRYLIRAGYRVVDQGAFELSPTDDYPDFILPAAEAVAKSRGRAVAVVMGGSGIGECIAANKVPGVRAALVYDDYTAKMSRLHNDANVLCLGARTPSGAPAAAKKIVGTWLRTAFTGDARHRRRLKKIADYEKRAV</sequence>
<comment type="caution">
    <text evidence="3">The sequence shown here is derived from an EMBL/GenBank/DDBJ whole genome shotgun (WGS) entry which is preliminary data.</text>
</comment>
<dbReference type="NCBIfam" id="NF004051">
    <property type="entry name" value="PRK05571.1"/>
    <property type="match status" value="1"/>
</dbReference>
<dbReference type="NCBIfam" id="TIGR00689">
    <property type="entry name" value="rpiB_lacA_lacB"/>
    <property type="match status" value="1"/>
</dbReference>
<comment type="similarity">
    <text evidence="1">Belongs to the LacAB/RpiB family.</text>
</comment>
<dbReference type="GO" id="GO:0019316">
    <property type="term" value="P:D-allose catabolic process"/>
    <property type="evidence" value="ECO:0007669"/>
    <property type="project" value="TreeGrafter"/>
</dbReference>
<dbReference type="EMBL" id="PFLC01000027">
    <property type="protein sequence ID" value="PIY62814.1"/>
    <property type="molecule type" value="Genomic_DNA"/>
</dbReference>
<dbReference type="GO" id="GO:0009052">
    <property type="term" value="P:pentose-phosphate shunt, non-oxidative branch"/>
    <property type="evidence" value="ECO:0007669"/>
    <property type="project" value="TreeGrafter"/>
</dbReference>
<keyword evidence="3" id="KW-0413">Isomerase</keyword>
<reference evidence="4" key="1">
    <citation type="submission" date="2017-09" db="EMBL/GenBank/DDBJ databases">
        <title>Depth-based differentiation of microbial function through sediment-hosted aquifers and enrichment of novel symbionts in the deep terrestrial subsurface.</title>
        <authorList>
            <person name="Probst A.J."/>
            <person name="Ladd B."/>
            <person name="Jarett J.K."/>
            <person name="Geller-Mcgrath D.E."/>
            <person name="Sieber C.M.K."/>
            <person name="Emerson J.B."/>
            <person name="Anantharaman K."/>
            <person name="Thomas B.C."/>
            <person name="Malmstrom R."/>
            <person name="Stieglmeier M."/>
            <person name="Klingl A."/>
            <person name="Woyke T."/>
            <person name="Ryan C.M."/>
            <person name="Banfield J.F."/>
        </authorList>
    </citation>
    <scope>NUCLEOTIDE SEQUENCE [LARGE SCALE GENOMIC DNA]</scope>
</reference>
<evidence type="ECO:0000313" key="4">
    <source>
        <dbReference type="Proteomes" id="UP000230973"/>
    </source>
</evidence>
<dbReference type="InterPro" id="IPR036569">
    <property type="entry name" value="RpiB_LacA_LacB_sf"/>
</dbReference>
<feature type="binding site" evidence="2">
    <location>
        <position position="107"/>
    </location>
    <ligand>
        <name>D-ribulose 5-phosphate</name>
        <dbReference type="ChEBI" id="CHEBI:58121"/>
    </ligand>
</feature>
<feature type="binding site" evidence="2">
    <location>
        <begin position="14"/>
        <end position="15"/>
    </location>
    <ligand>
        <name>D-ribulose 5-phosphate</name>
        <dbReference type="ChEBI" id="CHEBI:58121"/>
    </ligand>
</feature>
<evidence type="ECO:0000256" key="1">
    <source>
        <dbReference type="ARBA" id="ARBA00008754"/>
    </source>
</evidence>
<accession>A0A2M7QA43</accession>
<dbReference type="EC" id="5.3.1.6" evidence="3"/>
<gene>
    <name evidence="3" type="ORF">COY93_02350</name>
</gene>
<proteinExistence type="inferred from homology"/>